<proteinExistence type="predicted"/>
<protein>
    <submittedName>
        <fullName evidence="2">Uncharacterized protein</fullName>
    </submittedName>
</protein>
<dbReference type="Proteomes" id="UP000887578">
    <property type="component" value="Unplaced"/>
</dbReference>
<sequence length="138" mass="16087">MEHCYYQYMEKYDSGEDSSKYIAKFEDIPLTSFAVNKICEKFFGLKACLGGSVIQNCIDSNSMDELFDNGKEMLFNFYFLEKECEHHEIEDVDEQVPIWSKDYDIIPNMIKSGINILSADMNPELIREMLELGLKPIR</sequence>
<dbReference type="WBParaSite" id="PDA_v2.g29338.t1">
    <property type="protein sequence ID" value="PDA_v2.g29338.t1"/>
    <property type="gene ID" value="PDA_v2.g29338"/>
</dbReference>
<dbReference type="AlphaFoldDB" id="A0A914QPN5"/>
<accession>A0A914QPN5</accession>
<name>A0A914QPN5_9BILA</name>
<organism evidence="1 2">
    <name type="scientific">Panagrolaimus davidi</name>
    <dbReference type="NCBI Taxonomy" id="227884"/>
    <lineage>
        <taxon>Eukaryota</taxon>
        <taxon>Metazoa</taxon>
        <taxon>Ecdysozoa</taxon>
        <taxon>Nematoda</taxon>
        <taxon>Chromadorea</taxon>
        <taxon>Rhabditida</taxon>
        <taxon>Tylenchina</taxon>
        <taxon>Panagrolaimomorpha</taxon>
        <taxon>Panagrolaimoidea</taxon>
        <taxon>Panagrolaimidae</taxon>
        <taxon>Panagrolaimus</taxon>
    </lineage>
</organism>
<reference evidence="2" key="1">
    <citation type="submission" date="2022-11" db="UniProtKB">
        <authorList>
            <consortium name="WormBaseParasite"/>
        </authorList>
    </citation>
    <scope>IDENTIFICATION</scope>
</reference>
<evidence type="ECO:0000313" key="2">
    <source>
        <dbReference type="WBParaSite" id="PDA_v2.g29338.t1"/>
    </source>
</evidence>
<keyword evidence="1" id="KW-1185">Reference proteome</keyword>
<evidence type="ECO:0000313" key="1">
    <source>
        <dbReference type="Proteomes" id="UP000887578"/>
    </source>
</evidence>